<evidence type="ECO:0000313" key="2">
    <source>
        <dbReference type="Proteomes" id="UP000266673"/>
    </source>
</evidence>
<proteinExistence type="predicted"/>
<name>A0A397W9B8_9GLOM</name>
<comment type="caution">
    <text evidence="1">The sequence shown here is derived from an EMBL/GenBank/DDBJ whole genome shotgun (WGS) entry which is preliminary data.</text>
</comment>
<dbReference type="Proteomes" id="UP000266673">
    <property type="component" value="Unassembled WGS sequence"/>
</dbReference>
<keyword evidence="2" id="KW-1185">Reference proteome</keyword>
<sequence>MDQNSYTTKLYKDLLWFLESFEYNNELFKNNEFFNDNEFFDDNEFLDNNEFFNDKYDESSNYYEIEILEEFEMPTSFTSSDTTELLHCAIIDYDDNLHIIQRCNQQASRSIKQLCGTWEVYSLAMKQVKNNFLQLKVCYHHLNYDKNTVHKVNLERHIKAIRTTEVSDVAPRRYLFCKKFKYFFTRGITCASHIWKVCGCTIQAPYRGLFNCPAISECKNLLIRSFTDENPRFICTNCLVTHLHAPKKRKAFDFMLTARAA</sequence>
<reference evidence="1 2" key="1">
    <citation type="submission" date="2018-06" db="EMBL/GenBank/DDBJ databases">
        <title>Comparative genomics reveals the genomic features of Rhizophagus irregularis, R. cerebriforme, R. diaphanum and Gigaspora rosea, and their symbiotic lifestyle signature.</title>
        <authorList>
            <person name="Morin E."/>
            <person name="San Clemente H."/>
            <person name="Chen E.C.H."/>
            <person name="De La Providencia I."/>
            <person name="Hainaut M."/>
            <person name="Kuo A."/>
            <person name="Kohler A."/>
            <person name="Murat C."/>
            <person name="Tang N."/>
            <person name="Roy S."/>
            <person name="Loubradou J."/>
            <person name="Henrissat B."/>
            <person name="Grigoriev I.V."/>
            <person name="Corradi N."/>
            <person name="Roux C."/>
            <person name="Martin F.M."/>
        </authorList>
    </citation>
    <scope>NUCLEOTIDE SEQUENCE [LARGE SCALE GENOMIC DNA]</scope>
    <source>
        <strain evidence="1 2">DAOM 194757</strain>
    </source>
</reference>
<dbReference type="EMBL" id="QKWP01000001">
    <property type="protein sequence ID" value="RIB31028.1"/>
    <property type="molecule type" value="Genomic_DNA"/>
</dbReference>
<dbReference type="AlphaFoldDB" id="A0A397W9B8"/>
<organism evidence="1 2">
    <name type="scientific">Gigaspora rosea</name>
    <dbReference type="NCBI Taxonomy" id="44941"/>
    <lineage>
        <taxon>Eukaryota</taxon>
        <taxon>Fungi</taxon>
        <taxon>Fungi incertae sedis</taxon>
        <taxon>Mucoromycota</taxon>
        <taxon>Glomeromycotina</taxon>
        <taxon>Glomeromycetes</taxon>
        <taxon>Diversisporales</taxon>
        <taxon>Gigasporaceae</taxon>
        <taxon>Gigaspora</taxon>
    </lineage>
</organism>
<accession>A0A397W9B8</accession>
<evidence type="ECO:0000313" key="1">
    <source>
        <dbReference type="EMBL" id="RIB31028.1"/>
    </source>
</evidence>
<dbReference type="OrthoDB" id="2349456at2759"/>
<gene>
    <name evidence="1" type="ORF">C2G38_2151224</name>
</gene>
<protein>
    <submittedName>
        <fullName evidence="1">Uncharacterized protein</fullName>
    </submittedName>
</protein>